<evidence type="ECO:0000313" key="1">
    <source>
        <dbReference type="EMBL" id="GIY97355.1"/>
    </source>
</evidence>
<dbReference type="AlphaFoldDB" id="A0AAV4XT52"/>
<organism evidence="1 2">
    <name type="scientific">Caerostris extrusa</name>
    <name type="common">Bark spider</name>
    <name type="synonym">Caerostris bankana</name>
    <dbReference type="NCBI Taxonomy" id="172846"/>
    <lineage>
        <taxon>Eukaryota</taxon>
        <taxon>Metazoa</taxon>
        <taxon>Ecdysozoa</taxon>
        <taxon>Arthropoda</taxon>
        <taxon>Chelicerata</taxon>
        <taxon>Arachnida</taxon>
        <taxon>Araneae</taxon>
        <taxon>Araneomorphae</taxon>
        <taxon>Entelegynae</taxon>
        <taxon>Araneoidea</taxon>
        <taxon>Araneidae</taxon>
        <taxon>Caerostris</taxon>
    </lineage>
</organism>
<protein>
    <submittedName>
        <fullName evidence="1">Uncharacterized protein</fullName>
    </submittedName>
</protein>
<reference evidence="1 2" key="1">
    <citation type="submission" date="2021-06" db="EMBL/GenBank/DDBJ databases">
        <title>Caerostris extrusa draft genome.</title>
        <authorList>
            <person name="Kono N."/>
            <person name="Arakawa K."/>
        </authorList>
    </citation>
    <scope>NUCLEOTIDE SEQUENCE [LARGE SCALE GENOMIC DNA]</scope>
</reference>
<proteinExistence type="predicted"/>
<name>A0AAV4XT52_CAEEX</name>
<evidence type="ECO:0000313" key="2">
    <source>
        <dbReference type="Proteomes" id="UP001054945"/>
    </source>
</evidence>
<comment type="caution">
    <text evidence="1">The sequence shown here is derived from an EMBL/GenBank/DDBJ whole genome shotgun (WGS) entry which is preliminary data.</text>
</comment>
<dbReference type="EMBL" id="BPLR01018153">
    <property type="protein sequence ID" value="GIY97355.1"/>
    <property type="molecule type" value="Genomic_DNA"/>
</dbReference>
<dbReference type="Proteomes" id="UP001054945">
    <property type="component" value="Unassembled WGS sequence"/>
</dbReference>
<accession>A0AAV4XT52</accession>
<keyword evidence="2" id="KW-1185">Reference proteome</keyword>
<sequence length="71" mass="8424">MRHHLFQVLFKKRRHPPYYEDLSFLAVPAIGIKPFERTEPSTEVRSCFPLRARKQQLKSFQRTDALEPIGL</sequence>
<gene>
    <name evidence="1" type="ORF">CEXT_617071</name>
</gene>